<evidence type="ECO:0000259" key="2">
    <source>
        <dbReference type="Pfam" id="PF13568"/>
    </source>
</evidence>
<proteinExistence type="predicted"/>
<evidence type="ECO:0000313" key="3">
    <source>
        <dbReference type="EMBL" id="CUO93710.1"/>
    </source>
</evidence>
<dbReference type="InterPro" id="IPR025665">
    <property type="entry name" value="Beta-barrel_OMP_2"/>
</dbReference>
<dbReference type="EMBL" id="CYZH01000021">
    <property type="protein sequence ID" value="CUO93710.1"/>
    <property type="molecule type" value="Genomic_DNA"/>
</dbReference>
<dbReference type="Gene3D" id="2.40.160.20">
    <property type="match status" value="1"/>
</dbReference>
<dbReference type="AlphaFoldDB" id="A0A174J9A0"/>
<keyword evidence="1" id="KW-0732">Signal</keyword>
<dbReference type="RefSeq" id="WP_022274763.1">
    <property type="nucleotide sequence ID" value="NZ_CABIXA010000021.1"/>
</dbReference>
<dbReference type="Pfam" id="PF13568">
    <property type="entry name" value="OMP_b-brl_2"/>
    <property type="match status" value="1"/>
</dbReference>
<feature type="chain" id="PRO_5008024961" description="Outer membrane protein beta-barrel domain-containing protein" evidence="1">
    <location>
        <begin position="20"/>
        <end position="212"/>
    </location>
</feature>
<evidence type="ECO:0000256" key="1">
    <source>
        <dbReference type="SAM" id="SignalP"/>
    </source>
</evidence>
<gene>
    <name evidence="3" type="ORF">ERS852397_03138</name>
</gene>
<feature type="domain" description="Outer membrane protein beta-barrel" evidence="2">
    <location>
        <begin position="18"/>
        <end position="192"/>
    </location>
</feature>
<protein>
    <recommendedName>
        <fullName evidence="2">Outer membrane protein beta-barrel domain-containing protein</fullName>
    </recommendedName>
</protein>
<accession>A0A174J9A0</accession>
<evidence type="ECO:0000313" key="4">
    <source>
        <dbReference type="Proteomes" id="UP000095517"/>
    </source>
</evidence>
<reference evidence="3 4" key="1">
    <citation type="submission" date="2015-09" db="EMBL/GenBank/DDBJ databases">
        <authorList>
            <consortium name="Pathogen Informatics"/>
        </authorList>
    </citation>
    <scope>NUCLEOTIDE SEQUENCE [LARGE SCALE GENOMIC DNA]</scope>
    <source>
        <strain evidence="3 4">2789STDY5608840</strain>
    </source>
</reference>
<dbReference type="STRING" id="338188.ERS852397_03138"/>
<organism evidence="3 4">
    <name type="scientific">Bacteroides finegoldii</name>
    <dbReference type="NCBI Taxonomy" id="338188"/>
    <lineage>
        <taxon>Bacteria</taxon>
        <taxon>Pseudomonadati</taxon>
        <taxon>Bacteroidota</taxon>
        <taxon>Bacteroidia</taxon>
        <taxon>Bacteroidales</taxon>
        <taxon>Bacteroidaceae</taxon>
        <taxon>Bacteroides</taxon>
    </lineage>
</organism>
<sequence>MKKVFFTVFLALCCTMGFAQLSFNVKAGLNLSSYIGDNSDHSKFKPGARVGVGMEYQFTDLVSLQPSLFFSQKGAKYSEGYDGSIIDADADVKINQLYLELPINVQLRFNIADNTNLVIATGPYLACGVGGKTKFDGGASVGSINITGDDKIDTFGNDGLDYNRFDAGWNIGLGVEFGRILVGLDTQLGFCKVMDGNAPHNANIDITLGYKF</sequence>
<feature type="signal peptide" evidence="1">
    <location>
        <begin position="1"/>
        <end position="19"/>
    </location>
</feature>
<name>A0A174J9A0_9BACE</name>
<dbReference type="Proteomes" id="UP000095517">
    <property type="component" value="Unassembled WGS sequence"/>
</dbReference>